<comment type="caution">
    <text evidence="1">The sequence shown here is derived from an EMBL/GenBank/DDBJ whole genome shotgun (WGS) entry which is preliminary data.</text>
</comment>
<proteinExistence type="predicted"/>
<evidence type="ECO:0000313" key="2">
    <source>
        <dbReference type="Proteomes" id="UP000587002"/>
    </source>
</evidence>
<organism evidence="1 2">
    <name type="scientific">Saccharopolyspora hordei</name>
    <dbReference type="NCBI Taxonomy" id="1838"/>
    <lineage>
        <taxon>Bacteria</taxon>
        <taxon>Bacillati</taxon>
        <taxon>Actinomycetota</taxon>
        <taxon>Actinomycetes</taxon>
        <taxon>Pseudonocardiales</taxon>
        <taxon>Pseudonocardiaceae</taxon>
        <taxon>Saccharopolyspora</taxon>
    </lineage>
</organism>
<evidence type="ECO:0000313" key="1">
    <source>
        <dbReference type="EMBL" id="NYI86569.1"/>
    </source>
</evidence>
<accession>A0A853AV96</accession>
<dbReference type="AlphaFoldDB" id="A0A853AV96"/>
<dbReference type="InterPro" id="IPR011990">
    <property type="entry name" value="TPR-like_helical_dom_sf"/>
</dbReference>
<dbReference type="Proteomes" id="UP000587002">
    <property type="component" value="Unassembled WGS sequence"/>
</dbReference>
<dbReference type="Gene3D" id="1.25.40.10">
    <property type="entry name" value="Tetratricopeptide repeat domain"/>
    <property type="match status" value="1"/>
</dbReference>
<dbReference type="SUPFAM" id="SSF48452">
    <property type="entry name" value="TPR-like"/>
    <property type="match status" value="1"/>
</dbReference>
<dbReference type="RefSeq" id="WP_179724320.1">
    <property type="nucleotide sequence ID" value="NZ_BAABFH010000001.1"/>
</dbReference>
<dbReference type="EMBL" id="JACCFJ010000001">
    <property type="protein sequence ID" value="NYI86569.1"/>
    <property type="molecule type" value="Genomic_DNA"/>
</dbReference>
<reference evidence="1 2" key="1">
    <citation type="submission" date="2020-07" db="EMBL/GenBank/DDBJ databases">
        <title>Sequencing the genomes of 1000 actinobacteria strains.</title>
        <authorList>
            <person name="Klenk H.-P."/>
        </authorList>
    </citation>
    <scope>NUCLEOTIDE SEQUENCE [LARGE SCALE GENOMIC DNA]</scope>
    <source>
        <strain evidence="1 2">DSM 44065</strain>
    </source>
</reference>
<sequence length="187" mass="20329">MQHRAELAAIIDTTANESLRRRLVTAIGETEALAGWTLFDLGRHRDALRLYQSALDNAKEAGDGPLAACVLTYWSYLVSNQGNTAEAINELNDAAERVRGSAPATQAWVLGRLAEEYAQGGDARALRALDRAMSVFDHASPETERPWTAFFTPSRLGSLALPWTGCGRSWNSCLPTDVEAVRRPASG</sequence>
<name>A0A853AV96_9PSEU</name>
<keyword evidence="2" id="KW-1185">Reference proteome</keyword>
<protein>
    <submittedName>
        <fullName evidence="1">Tetratricopeptide (TPR) repeat protein</fullName>
    </submittedName>
</protein>
<gene>
    <name evidence="1" type="ORF">HNR68_005199</name>
</gene>